<feature type="region of interest" description="Disordered" evidence="1">
    <location>
        <begin position="524"/>
        <end position="550"/>
    </location>
</feature>
<dbReference type="Proteomes" id="UP000298390">
    <property type="component" value="Unassembled WGS sequence"/>
</dbReference>
<dbReference type="Gene3D" id="3.80.10.10">
    <property type="entry name" value="Ribonuclease Inhibitor"/>
    <property type="match status" value="1"/>
</dbReference>
<evidence type="ECO:0000313" key="2">
    <source>
        <dbReference type="EMBL" id="TFY62024.1"/>
    </source>
</evidence>
<name>A0A4Y9YHJ7_9APHY</name>
<protein>
    <recommendedName>
        <fullName evidence="4">F-box domain-containing protein</fullName>
    </recommendedName>
</protein>
<evidence type="ECO:0000313" key="3">
    <source>
        <dbReference type="Proteomes" id="UP000298390"/>
    </source>
</evidence>
<organism evidence="2 3">
    <name type="scientific">Rhodofomes roseus</name>
    <dbReference type="NCBI Taxonomy" id="34475"/>
    <lineage>
        <taxon>Eukaryota</taxon>
        <taxon>Fungi</taxon>
        <taxon>Dikarya</taxon>
        <taxon>Basidiomycota</taxon>
        <taxon>Agaricomycotina</taxon>
        <taxon>Agaricomycetes</taxon>
        <taxon>Polyporales</taxon>
        <taxon>Rhodofomes</taxon>
    </lineage>
</organism>
<comment type="caution">
    <text evidence="2">The sequence shown here is derived from an EMBL/GenBank/DDBJ whole genome shotgun (WGS) entry which is preliminary data.</text>
</comment>
<evidence type="ECO:0000256" key="1">
    <source>
        <dbReference type="SAM" id="MobiDB-lite"/>
    </source>
</evidence>
<dbReference type="EMBL" id="SEKV01000183">
    <property type="protein sequence ID" value="TFY62024.1"/>
    <property type="molecule type" value="Genomic_DNA"/>
</dbReference>
<evidence type="ECO:0008006" key="4">
    <source>
        <dbReference type="Google" id="ProtNLM"/>
    </source>
</evidence>
<dbReference type="InterPro" id="IPR032675">
    <property type="entry name" value="LRR_dom_sf"/>
</dbReference>
<sequence length="567" mass="63922">MITATENDIVYWSSRDKSRRHSISFVPHETATLSGSLARTLSDRIPLEVVERIIDRMKWATLPTAARVSRAWYPRAMYDLYLAIEIRSRTSFKLLERLLRTSPPIKRWLASTYSLTIGYDRPPYINVAPIVLARAMPDLREMVFLWVPLDHPIHPVFYSALSHFRHLTALCLLQVRLRNSNQLQQILGAFPRLTELVFSGVSFHRQDTATPHFSRNFNTEMALESLHVTIRGIRSHVAFEYIVDALMWSTLCTSLRNLEVRIVSEGDGLCDVELGCDDVNLLLGASGPSLQSFDAIFFNLESAAGAINFTKNISLRDMEITSRVRASTPRESWVLDAAVSLRSSGLSTVRSYHLKHVKLRPILSFNDDDSLGLYSPFRERVDSEVRSLHNDMALPYCDLLESAEVEVIIHFEAKNGGNHATEDVAQAVVAQYRRLFEPWDDRGIVNISCKTVTHWNDNPYEPDEPGARTSSGEPVRCSLTACLHADTRLTMRIEVADTAQIHRMNSEPDFPPLRLAPRRGIIAKRPADGSSTANPILPGPSAKSVDRLTSRASQIDRQIQVNAELPE</sequence>
<proteinExistence type="predicted"/>
<gene>
    <name evidence="2" type="ORF">EVJ58_g4129</name>
</gene>
<accession>A0A4Y9YHJ7</accession>
<dbReference type="AlphaFoldDB" id="A0A4Y9YHJ7"/>
<reference evidence="2 3" key="1">
    <citation type="submission" date="2019-01" db="EMBL/GenBank/DDBJ databases">
        <title>Genome sequencing of the rare red list fungi Fomitopsis rosea.</title>
        <authorList>
            <person name="Buettner E."/>
            <person name="Kellner H."/>
        </authorList>
    </citation>
    <scope>NUCLEOTIDE SEQUENCE [LARGE SCALE GENOMIC DNA]</scope>
    <source>
        <strain evidence="2 3">DSM 105464</strain>
    </source>
</reference>